<keyword evidence="11" id="KW-1185">Reference proteome</keyword>
<feature type="binding site" evidence="8">
    <location>
        <begin position="37"/>
        <end position="42"/>
    </location>
    <ligand>
        <name>ATP</name>
        <dbReference type="ChEBI" id="CHEBI:30616"/>
    </ligand>
</feature>
<evidence type="ECO:0000256" key="5">
    <source>
        <dbReference type="ARBA" id="ARBA00022741"/>
    </source>
</evidence>
<organism evidence="10 11">
    <name type="scientific">Selenomonas timonae</name>
    <dbReference type="NCBI Taxonomy" id="2754044"/>
    <lineage>
        <taxon>Bacteria</taxon>
        <taxon>Bacillati</taxon>
        <taxon>Bacillota</taxon>
        <taxon>Negativicutes</taxon>
        <taxon>Selenomonadales</taxon>
        <taxon>Selenomonadaceae</taxon>
        <taxon>Selenomonas</taxon>
    </lineage>
</organism>
<dbReference type="Pfam" id="PF11734">
    <property type="entry name" value="TilS_C"/>
    <property type="match status" value="1"/>
</dbReference>
<evidence type="ECO:0000256" key="2">
    <source>
        <dbReference type="ARBA" id="ARBA00022490"/>
    </source>
</evidence>
<dbReference type="Pfam" id="PF01171">
    <property type="entry name" value="ATP_bind_3"/>
    <property type="match status" value="1"/>
</dbReference>
<dbReference type="InterPro" id="IPR014729">
    <property type="entry name" value="Rossmann-like_a/b/a_fold"/>
</dbReference>
<dbReference type="EMBL" id="CP060204">
    <property type="protein sequence ID" value="QNH54291.1"/>
    <property type="molecule type" value="Genomic_DNA"/>
</dbReference>
<dbReference type="EC" id="6.3.4.19" evidence="8"/>
<dbReference type="InterPro" id="IPR012795">
    <property type="entry name" value="tRNA_Ile_lys_synt_N"/>
</dbReference>
<feature type="domain" description="Lysidine-tRNA(Ile) synthetase C-terminal" evidence="9">
    <location>
        <begin position="393"/>
        <end position="465"/>
    </location>
</feature>
<dbReference type="InterPro" id="IPR011063">
    <property type="entry name" value="TilS/TtcA_N"/>
</dbReference>
<evidence type="ECO:0000256" key="3">
    <source>
        <dbReference type="ARBA" id="ARBA00022598"/>
    </source>
</evidence>
<dbReference type="GO" id="GO:0005737">
    <property type="term" value="C:cytoplasm"/>
    <property type="evidence" value="ECO:0007669"/>
    <property type="project" value="UniProtKB-SubCell"/>
</dbReference>
<dbReference type="GO" id="GO:0005524">
    <property type="term" value="F:ATP binding"/>
    <property type="evidence" value="ECO:0007669"/>
    <property type="project" value="UniProtKB-UniRule"/>
</dbReference>
<evidence type="ECO:0000256" key="4">
    <source>
        <dbReference type="ARBA" id="ARBA00022694"/>
    </source>
</evidence>
<dbReference type="AlphaFoldDB" id="A0A7G7VJJ8"/>
<dbReference type="GO" id="GO:0006400">
    <property type="term" value="P:tRNA modification"/>
    <property type="evidence" value="ECO:0007669"/>
    <property type="project" value="UniProtKB-UniRule"/>
</dbReference>
<comment type="domain">
    <text evidence="8">The N-terminal region contains the highly conserved SGGXDS motif, predicted to be a P-loop motif involved in ATP binding.</text>
</comment>
<dbReference type="SUPFAM" id="SSF56037">
    <property type="entry name" value="PheT/TilS domain"/>
    <property type="match status" value="1"/>
</dbReference>
<dbReference type="HAMAP" id="MF_01161">
    <property type="entry name" value="tRNA_Ile_lys_synt"/>
    <property type="match status" value="1"/>
</dbReference>
<reference evidence="10 11" key="1">
    <citation type="submission" date="2020-07" db="EMBL/GenBank/DDBJ databases">
        <title>Complete genome and description of Selenomonas timonensis sp. nov., a new bacterium isolated from a gingivitis subject.</title>
        <authorList>
            <person name="Antezack A."/>
        </authorList>
    </citation>
    <scope>NUCLEOTIDE SEQUENCE [LARGE SCALE GENOMIC DNA]</scope>
    <source>
        <strain evidence="10 11">Marseille-Q3039</strain>
    </source>
</reference>
<dbReference type="CDD" id="cd01992">
    <property type="entry name" value="TilS_N"/>
    <property type="match status" value="1"/>
</dbReference>
<dbReference type="SUPFAM" id="SSF82829">
    <property type="entry name" value="MesJ substrate recognition domain-like"/>
    <property type="match status" value="1"/>
</dbReference>
<comment type="similarity">
    <text evidence="8">Belongs to the tRNA(Ile)-lysidine synthase family.</text>
</comment>
<proteinExistence type="inferred from homology"/>
<evidence type="ECO:0000256" key="8">
    <source>
        <dbReference type="HAMAP-Rule" id="MF_01161"/>
    </source>
</evidence>
<dbReference type="KEGG" id="stim:H1B31_10695"/>
<evidence type="ECO:0000313" key="11">
    <source>
        <dbReference type="Proteomes" id="UP000515480"/>
    </source>
</evidence>
<dbReference type="InterPro" id="IPR012094">
    <property type="entry name" value="tRNA_Ile_lys_synt"/>
</dbReference>
<dbReference type="NCBIfam" id="TIGR02433">
    <property type="entry name" value="lysidine_TilS_C"/>
    <property type="match status" value="1"/>
</dbReference>
<keyword evidence="3 8" id="KW-0436">Ligase</keyword>
<comment type="subcellular location">
    <subcellularLocation>
        <location evidence="1 8">Cytoplasm</location>
    </subcellularLocation>
</comment>
<dbReference type="PANTHER" id="PTHR43033">
    <property type="entry name" value="TRNA(ILE)-LYSIDINE SYNTHASE-RELATED"/>
    <property type="match status" value="1"/>
</dbReference>
<keyword evidence="2 8" id="KW-0963">Cytoplasm</keyword>
<dbReference type="Proteomes" id="UP000515480">
    <property type="component" value="Chromosome"/>
</dbReference>
<evidence type="ECO:0000259" key="9">
    <source>
        <dbReference type="SMART" id="SM00977"/>
    </source>
</evidence>
<gene>
    <name evidence="8 10" type="primary">tilS</name>
    <name evidence="10" type="ORF">H1B31_10695</name>
</gene>
<evidence type="ECO:0000256" key="7">
    <source>
        <dbReference type="ARBA" id="ARBA00048539"/>
    </source>
</evidence>
<keyword evidence="4 8" id="KW-0819">tRNA processing</keyword>
<keyword evidence="5 8" id="KW-0547">Nucleotide-binding</keyword>
<evidence type="ECO:0000313" key="10">
    <source>
        <dbReference type="EMBL" id="QNH54291.1"/>
    </source>
</evidence>
<dbReference type="PANTHER" id="PTHR43033:SF1">
    <property type="entry name" value="TRNA(ILE)-LYSIDINE SYNTHASE-RELATED"/>
    <property type="match status" value="1"/>
</dbReference>
<protein>
    <recommendedName>
        <fullName evidence="8">tRNA(Ile)-lysidine synthase</fullName>
        <ecNumber evidence="8">6.3.4.19</ecNumber>
    </recommendedName>
    <alternativeName>
        <fullName evidence="8">tRNA(Ile)-2-lysyl-cytidine synthase</fullName>
    </alternativeName>
    <alternativeName>
        <fullName evidence="8">tRNA(Ile)-lysidine synthetase</fullName>
    </alternativeName>
</protein>
<dbReference type="SMART" id="SM00977">
    <property type="entry name" value="TilS_C"/>
    <property type="match status" value="1"/>
</dbReference>
<accession>A0A7G7VJJ8</accession>
<keyword evidence="6 8" id="KW-0067">ATP-binding</keyword>
<dbReference type="SUPFAM" id="SSF52402">
    <property type="entry name" value="Adenine nucleotide alpha hydrolases-like"/>
    <property type="match status" value="1"/>
</dbReference>
<dbReference type="GO" id="GO:0032267">
    <property type="term" value="F:tRNA(Ile)-lysidine synthase activity"/>
    <property type="evidence" value="ECO:0007669"/>
    <property type="project" value="UniProtKB-EC"/>
</dbReference>
<dbReference type="InterPro" id="IPR015262">
    <property type="entry name" value="tRNA_Ile_lys_synt_subst-bd"/>
</dbReference>
<evidence type="ECO:0000256" key="1">
    <source>
        <dbReference type="ARBA" id="ARBA00004496"/>
    </source>
</evidence>
<comment type="function">
    <text evidence="8">Ligates lysine onto the cytidine present at position 34 of the AUA codon-specific tRNA(Ile) that contains the anticodon CAU, in an ATP-dependent manner. Cytidine is converted to lysidine, thus changing the amino acid specificity of the tRNA from methionine to isoleucine.</text>
</comment>
<dbReference type="InterPro" id="IPR012796">
    <property type="entry name" value="Lysidine-tRNA-synth_C"/>
</dbReference>
<dbReference type="Pfam" id="PF09179">
    <property type="entry name" value="TilS"/>
    <property type="match status" value="1"/>
</dbReference>
<dbReference type="NCBIfam" id="TIGR02432">
    <property type="entry name" value="lysidine_TilS_N"/>
    <property type="match status" value="1"/>
</dbReference>
<sequence length="474" mass="53294">MECPFLYREHILLKNLEGILRAHDFFNAARTLLVACSGGTDSLALLDALERLHSAGGARVIAAHYEHGIRGAASRADARFVKEFCAARALPFVCESGAVPAYARTHKISIEMAARICRYDFLHRAAKEHDADAIVLAHHADDLAETVLLRILRGTGPAGLAAMRVFDGLHLRPLLSLTRAAIEAYAEERGLLPRHDATNDALDVWRNRIRHELLPALRAQYNPAVGDALTRLSALAAEEDDLLAALARAEYSRARCEGGLSIEVLRALHPALQRRVLRLFWAAETQAAQDFSYLHEERLRALLTAEGTAHAEMQGGWHAYSRYGVLALCRLPAHKDALENREILLPFTREYAIMNFQGMEFHIRCLNRMTADDWRRMEAREAVYADRMALPPLVLRTRREGDYMQLPVGRKKLKEILIDDKIPREERDTMPLIALADTHEIFWIEGGRRSTLAPVTESTHDILCISYVKETVAK</sequence>
<dbReference type="Gene3D" id="3.40.50.620">
    <property type="entry name" value="HUPs"/>
    <property type="match status" value="1"/>
</dbReference>
<comment type="catalytic activity">
    <reaction evidence="7 8">
        <text>cytidine(34) in tRNA(Ile2) + L-lysine + ATP = lysidine(34) in tRNA(Ile2) + AMP + diphosphate + H(+)</text>
        <dbReference type="Rhea" id="RHEA:43744"/>
        <dbReference type="Rhea" id="RHEA-COMP:10625"/>
        <dbReference type="Rhea" id="RHEA-COMP:10670"/>
        <dbReference type="ChEBI" id="CHEBI:15378"/>
        <dbReference type="ChEBI" id="CHEBI:30616"/>
        <dbReference type="ChEBI" id="CHEBI:32551"/>
        <dbReference type="ChEBI" id="CHEBI:33019"/>
        <dbReference type="ChEBI" id="CHEBI:82748"/>
        <dbReference type="ChEBI" id="CHEBI:83665"/>
        <dbReference type="ChEBI" id="CHEBI:456215"/>
        <dbReference type="EC" id="6.3.4.19"/>
    </reaction>
</comment>
<name>A0A7G7VJJ8_9FIRM</name>
<dbReference type="Gene3D" id="1.20.59.20">
    <property type="match status" value="1"/>
</dbReference>
<evidence type="ECO:0000256" key="6">
    <source>
        <dbReference type="ARBA" id="ARBA00022840"/>
    </source>
</evidence>